<evidence type="ECO:0000256" key="6">
    <source>
        <dbReference type="SAM" id="MobiDB-lite"/>
    </source>
</evidence>
<dbReference type="Gene3D" id="1.20.120.1080">
    <property type="match status" value="1"/>
</dbReference>
<sequence>MGWPADPRTAQGALAPTGSLPGGRSLDPRRAARRDRSDRSTIRLDRLVQRHCKSDFMLKSYSVIILDEAHERSLNTDILIEMLSRVVKLRKNLHAEHLDKLRLGLINPEDVVNQLKVVLMGATLQLKDIISNRRLFDVIPPALKSKFPFPTHPNTESLVEAERSLKALEALDSQGKPTPLGKAMAWYPMSPRHSHLLLTIIKILKSQQGFARPNFILGFAVASASALSFSNLFLMQNEFSGESKKHNPDSNDEDQQERKRKKKKLKAMVRDFHAKFINPGSDALIIAHVLRLFELSENTVEFCRVNSLHLKTMEEMSKLRKQLVRLIFHHSQCCEEFSWEFGGSEDVEEA</sequence>
<evidence type="ECO:0000259" key="7">
    <source>
        <dbReference type="SMART" id="SM00847"/>
    </source>
</evidence>
<accession>A0A3L6PP05</accession>
<keyword evidence="5" id="KW-0067">ATP-binding</keyword>
<comment type="similarity">
    <text evidence="1">Belongs to the DEAD box helicase family. DEAH subfamily.</text>
</comment>
<dbReference type="EMBL" id="PQIB02000016">
    <property type="protein sequence ID" value="RLM61563.1"/>
    <property type="molecule type" value="Genomic_DNA"/>
</dbReference>
<proteinExistence type="inferred from homology"/>
<dbReference type="Proteomes" id="UP000275267">
    <property type="component" value="Unassembled WGS sequence"/>
</dbReference>
<keyword evidence="9" id="KW-1185">Reference proteome</keyword>
<dbReference type="AlphaFoldDB" id="A0A3L6PP05"/>
<dbReference type="SMART" id="SM00847">
    <property type="entry name" value="HA2"/>
    <property type="match status" value="1"/>
</dbReference>
<evidence type="ECO:0000256" key="4">
    <source>
        <dbReference type="ARBA" id="ARBA00022806"/>
    </source>
</evidence>
<dbReference type="PANTHER" id="PTHR18934">
    <property type="entry name" value="ATP-DEPENDENT RNA HELICASE"/>
    <property type="match status" value="1"/>
</dbReference>
<keyword evidence="2" id="KW-0547">Nucleotide-binding</keyword>
<evidence type="ECO:0000313" key="9">
    <source>
        <dbReference type="Proteomes" id="UP000275267"/>
    </source>
</evidence>
<dbReference type="GO" id="GO:0005524">
    <property type="term" value="F:ATP binding"/>
    <property type="evidence" value="ECO:0007669"/>
    <property type="project" value="UniProtKB-KW"/>
</dbReference>
<evidence type="ECO:0000256" key="3">
    <source>
        <dbReference type="ARBA" id="ARBA00022801"/>
    </source>
</evidence>
<feature type="domain" description="Helicase-associated" evidence="7">
    <location>
        <begin position="160"/>
        <end position="287"/>
    </location>
</feature>
<keyword evidence="3" id="KW-0378">Hydrolase</keyword>
<feature type="region of interest" description="Disordered" evidence="6">
    <location>
        <begin position="1"/>
        <end position="38"/>
    </location>
</feature>
<dbReference type="GO" id="GO:0000462">
    <property type="term" value="P:maturation of SSU-rRNA from tricistronic rRNA transcript (SSU-rRNA, 5.8S rRNA, LSU-rRNA)"/>
    <property type="evidence" value="ECO:0007669"/>
    <property type="project" value="TreeGrafter"/>
</dbReference>
<dbReference type="InterPro" id="IPR007502">
    <property type="entry name" value="Helicase-assoc_dom"/>
</dbReference>
<dbReference type="GO" id="GO:0003723">
    <property type="term" value="F:RNA binding"/>
    <property type="evidence" value="ECO:0007669"/>
    <property type="project" value="TreeGrafter"/>
</dbReference>
<dbReference type="Pfam" id="PF21010">
    <property type="entry name" value="HA2_C"/>
    <property type="match status" value="1"/>
</dbReference>
<name>A0A3L6PP05_PANMI</name>
<comment type="caution">
    <text evidence="8">The sequence shown here is derived from an EMBL/GenBank/DDBJ whole genome shotgun (WGS) entry which is preliminary data.</text>
</comment>
<protein>
    <recommendedName>
        <fullName evidence="7">Helicase-associated domain-containing protein</fullName>
    </recommendedName>
</protein>
<dbReference type="Gene3D" id="3.40.50.300">
    <property type="entry name" value="P-loop containing nucleotide triphosphate hydrolases"/>
    <property type="match status" value="1"/>
</dbReference>
<evidence type="ECO:0000256" key="2">
    <source>
        <dbReference type="ARBA" id="ARBA00022741"/>
    </source>
</evidence>
<dbReference type="GO" id="GO:0004386">
    <property type="term" value="F:helicase activity"/>
    <property type="evidence" value="ECO:0007669"/>
    <property type="project" value="UniProtKB-KW"/>
</dbReference>
<dbReference type="OrthoDB" id="1669929at2759"/>
<dbReference type="InterPro" id="IPR002464">
    <property type="entry name" value="DNA/RNA_helicase_DEAH_CS"/>
</dbReference>
<dbReference type="PROSITE" id="PS00690">
    <property type="entry name" value="DEAH_ATP_HELICASE"/>
    <property type="match status" value="1"/>
</dbReference>
<keyword evidence="4" id="KW-0347">Helicase</keyword>
<dbReference type="SUPFAM" id="SSF52540">
    <property type="entry name" value="P-loop containing nucleoside triphosphate hydrolases"/>
    <property type="match status" value="1"/>
</dbReference>
<organism evidence="8 9">
    <name type="scientific">Panicum miliaceum</name>
    <name type="common">Proso millet</name>
    <name type="synonym">Broomcorn millet</name>
    <dbReference type="NCBI Taxonomy" id="4540"/>
    <lineage>
        <taxon>Eukaryota</taxon>
        <taxon>Viridiplantae</taxon>
        <taxon>Streptophyta</taxon>
        <taxon>Embryophyta</taxon>
        <taxon>Tracheophyta</taxon>
        <taxon>Spermatophyta</taxon>
        <taxon>Magnoliopsida</taxon>
        <taxon>Liliopsida</taxon>
        <taxon>Poales</taxon>
        <taxon>Poaceae</taxon>
        <taxon>PACMAD clade</taxon>
        <taxon>Panicoideae</taxon>
        <taxon>Panicodae</taxon>
        <taxon>Paniceae</taxon>
        <taxon>Panicinae</taxon>
        <taxon>Panicum</taxon>
        <taxon>Panicum sect. Panicum</taxon>
    </lineage>
</organism>
<dbReference type="InterPro" id="IPR027417">
    <property type="entry name" value="P-loop_NTPase"/>
</dbReference>
<dbReference type="PANTHER" id="PTHR18934:SF99">
    <property type="entry name" value="ATP-DEPENDENT RNA HELICASE DHX37-RELATED"/>
    <property type="match status" value="1"/>
</dbReference>
<dbReference type="STRING" id="4540.A0A3L6PP05"/>
<reference evidence="9" key="1">
    <citation type="journal article" date="2019" name="Nat. Commun.">
        <title>The genome of broomcorn millet.</title>
        <authorList>
            <person name="Zou C."/>
            <person name="Miki D."/>
            <person name="Li D."/>
            <person name="Tang Q."/>
            <person name="Xiao L."/>
            <person name="Rajput S."/>
            <person name="Deng P."/>
            <person name="Jia W."/>
            <person name="Huang R."/>
            <person name="Zhang M."/>
            <person name="Sun Y."/>
            <person name="Hu J."/>
            <person name="Fu X."/>
            <person name="Schnable P.S."/>
            <person name="Li F."/>
            <person name="Zhang H."/>
            <person name="Feng B."/>
            <person name="Zhu X."/>
            <person name="Liu R."/>
            <person name="Schnable J.C."/>
            <person name="Zhu J.-K."/>
            <person name="Zhang H."/>
        </authorList>
    </citation>
    <scope>NUCLEOTIDE SEQUENCE [LARGE SCALE GENOMIC DNA]</scope>
</reference>
<dbReference type="GO" id="GO:0005730">
    <property type="term" value="C:nucleolus"/>
    <property type="evidence" value="ECO:0007669"/>
    <property type="project" value="TreeGrafter"/>
</dbReference>
<evidence type="ECO:0000313" key="8">
    <source>
        <dbReference type="EMBL" id="RLM61563.1"/>
    </source>
</evidence>
<feature type="compositionally biased region" description="Basic and acidic residues" evidence="6">
    <location>
        <begin position="26"/>
        <end position="38"/>
    </location>
</feature>
<evidence type="ECO:0000256" key="5">
    <source>
        <dbReference type="ARBA" id="ARBA00022840"/>
    </source>
</evidence>
<gene>
    <name evidence="8" type="ORF">C2845_PM14G06300</name>
</gene>
<evidence type="ECO:0000256" key="1">
    <source>
        <dbReference type="ARBA" id="ARBA00008792"/>
    </source>
</evidence>
<feature type="region of interest" description="Disordered" evidence="6">
    <location>
        <begin position="241"/>
        <end position="264"/>
    </location>
</feature>
<dbReference type="FunFam" id="1.20.120.1080:FF:000021">
    <property type="entry name" value="ATP-dependent RNA helicase DEAH13"/>
    <property type="match status" value="1"/>
</dbReference>
<dbReference type="GO" id="GO:0016787">
    <property type="term" value="F:hydrolase activity"/>
    <property type="evidence" value="ECO:0007669"/>
    <property type="project" value="UniProtKB-KW"/>
</dbReference>